<evidence type="ECO:0000313" key="3">
    <source>
        <dbReference type="Proteomes" id="UP000324800"/>
    </source>
</evidence>
<feature type="region of interest" description="Disordered" evidence="1">
    <location>
        <begin position="428"/>
        <end position="496"/>
    </location>
</feature>
<feature type="compositionally biased region" description="Low complexity" evidence="1">
    <location>
        <begin position="449"/>
        <end position="461"/>
    </location>
</feature>
<feature type="region of interest" description="Disordered" evidence="1">
    <location>
        <begin position="46"/>
        <end position="96"/>
    </location>
</feature>
<protein>
    <submittedName>
        <fullName evidence="2">Uncharacterized protein</fullName>
    </submittedName>
</protein>
<reference evidence="2 3" key="1">
    <citation type="submission" date="2019-03" db="EMBL/GenBank/DDBJ databases">
        <title>Single cell metagenomics reveals metabolic interactions within the superorganism composed of flagellate Streblomastix strix and complex community of Bacteroidetes bacteria on its surface.</title>
        <authorList>
            <person name="Treitli S.C."/>
            <person name="Kolisko M."/>
            <person name="Husnik F."/>
            <person name="Keeling P."/>
            <person name="Hampl V."/>
        </authorList>
    </citation>
    <scope>NUCLEOTIDE SEQUENCE [LARGE SCALE GENOMIC DNA]</scope>
    <source>
        <strain evidence="2">ST1C</strain>
    </source>
</reference>
<sequence>MISDRKFRYDEEEEKIIEEEVIEKIEAPPAQPVPVTPSITVVPDHSQRQIGGQTPQLVSSHNSWNSIKSPTPKQQSKQPTLIQRTTPSISTSQSSENTNSIIISIPIPNVDQVQQEQDHLFCPSVAISPPPIVPSNNELPPVADTQLCNITQTINNMLISQQQTQNQQQLVNQKKQLFNLYNQKFTSKLYILPDHPKSWSSIITQPVDIDFSVEQEARRLCNKIILQDNKARKEYRIYMQKRIQNRTQKFLMDGTLKNLEARSKGFDNPSYNPLGNFQHSFNPNQYFNNLSQISSLDQLEFSDDLDYYQIKRDDDHDSNDDLFGEADLIQLKVRGYRGRGKKNRGKYAVQVKVPGQRRKNSGAANGTINPSSQSFLIKQITGGSNFNFGSVGENGNVFAAQRSYNQHQNDENEMNISPLGHLSAQNIDGLGFQPLIGPEQEQSEDRTEQNQGQQDLNNLLDSTENEGPLGLHKKPEGAKRIKAALKHSVDLPVRRR</sequence>
<name>A0A5J4UZQ0_9EUKA</name>
<evidence type="ECO:0000313" key="2">
    <source>
        <dbReference type="EMBL" id="KAA6375928.1"/>
    </source>
</evidence>
<comment type="caution">
    <text evidence="2">The sequence shown here is derived from an EMBL/GenBank/DDBJ whole genome shotgun (WGS) entry which is preliminary data.</text>
</comment>
<feature type="compositionally biased region" description="Basic and acidic residues" evidence="1">
    <location>
        <begin position="487"/>
        <end position="496"/>
    </location>
</feature>
<evidence type="ECO:0000256" key="1">
    <source>
        <dbReference type="SAM" id="MobiDB-lite"/>
    </source>
</evidence>
<dbReference type="Proteomes" id="UP000324800">
    <property type="component" value="Unassembled WGS sequence"/>
</dbReference>
<dbReference type="AlphaFoldDB" id="A0A5J4UZQ0"/>
<dbReference type="EMBL" id="SNRW01010887">
    <property type="protein sequence ID" value="KAA6375928.1"/>
    <property type="molecule type" value="Genomic_DNA"/>
</dbReference>
<proteinExistence type="predicted"/>
<organism evidence="2 3">
    <name type="scientific">Streblomastix strix</name>
    <dbReference type="NCBI Taxonomy" id="222440"/>
    <lineage>
        <taxon>Eukaryota</taxon>
        <taxon>Metamonada</taxon>
        <taxon>Preaxostyla</taxon>
        <taxon>Oxymonadida</taxon>
        <taxon>Streblomastigidae</taxon>
        <taxon>Streblomastix</taxon>
    </lineage>
</organism>
<feature type="compositionally biased region" description="Polar residues" evidence="1">
    <location>
        <begin position="48"/>
        <end position="84"/>
    </location>
</feature>
<feature type="compositionally biased region" description="Low complexity" evidence="1">
    <location>
        <begin position="85"/>
        <end position="96"/>
    </location>
</feature>
<accession>A0A5J4UZQ0</accession>
<gene>
    <name evidence="2" type="ORF">EZS28_028544</name>
</gene>